<evidence type="ECO:0000256" key="9">
    <source>
        <dbReference type="SAM" id="Phobius"/>
    </source>
</evidence>
<keyword evidence="4 9" id="KW-0812">Transmembrane</keyword>
<dbReference type="AlphaFoldDB" id="A0A366LVA5"/>
<dbReference type="InterPro" id="IPR003593">
    <property type="entry name" value="AAA+_ATPase"/>
</dbReference>
<dbReference type="EMBL" id="QMEY01000010">
    <property type="protein sequence ID" value="RBQ17885.1"/>
    <property type="molecule type" value="Genomic_DNA"/>
</dbReference>
<feature type="transmembrane region" description="Helical" evidence="9">
    <location>
        <begin position="273"/>
        <end position="295"/>
    </location>
</feature>
<feature type="domain" description="ABC transporter" evidence="10">
    <location>
        <begin position="333"/>
        <end position="583"/>
    </location>
</feature>
<dbReference type="Gene3D" id="1.20.1560.10">
    <property type="entry name" value="ABC transporter type 1, transmembrane domain"/>
    <property type="match status" value="1"/>
</dbReference>
<dbReference type="InterPro" id="IPR017871">
    <property type="entry name" value="ABC_transporter-like_CS"/>
</dbReference>
<comment type="subcellular location">
    <subcellularLocation>
        <location evidence="1">Cell membrane</location>
        <topology evidence="1">Multi-pass membrane protein</topology>
    </subcellularLocation>
</comment>
<dbReference type="SUPFAM" id="SSF52540">
    <property type="entry name" value="P-loop containing nucleoside triphosphate hydrolases"/>
    <property type="match status" value="1"/>
</dbReference>
<dbReference type="GO" id="GO:0005886">
    <property type="term" value="C:plasma membrane"/>
    <property type="evidence" value="ECO:0007669"/>
    <property type="project" value="UniProtKB-SubCell"/>
</dbReference>
<proteinExistence type="predicted"/>
<comment type="caution">
    <text evidence="12">The sequence shown here is derived from an EMBL/GenBank/DDBJ whole genome shotgun (WGS) entry which is preliminary data.</text>
</comment>
<dbReference type="Pfam" id="PF00005">
    <property type="entry name" value="ABC_tran"/>
    <property type="match status" value="1"/>
</dbReference>
<feature type="transmembrane region" description="Helical" evidence="9">
    <location>
        <begin position="153"/>
        <end position="172"/>
    </location>
</feature>
<dbReference type="Proteomes" id="UP000253303">
    <property type="component" value="Unassembled WGS sequence"/>
</dbReference>
<dbReference type="InterPro" id="IPR027417">
    <property type="entry name" value="P-loop_NTPase"/>
</dbReference>
<protein>
    <submittedName>
        <fullName evidence="12">ABC transporter ATP-binding protein</fullName>
    </submittedName>
</protein>
<feature type="transmembrane region" description="Helical" evidence="9">
    <location>
        <begin position="12"/>
        <end position="37"/>
    </location>
</feature>
<organism evidence="12 13">
    <name type="scientific">Spongiactinospora rosea</name>
    <dbReference type="NCBI Taxonomy" id="2248750"/>
    <lineage>
        <taxon>Bacteria</taxon>
        <taxon>Bacillati</taxon>
        <taxon>Actinomycetota</taxon>
        <taxon>Actinomycetes</taxon>
        <taxon>Streptosporangiales</taxon>
        <taxon>Streptosporangiaceae</taxon>
        <taxon>Spongiactinospora</taxon>
    </lineage>
</organism>
<dbReference type="GO" id="GO:0140359">
    <property type="term" value="F:ABC-type transporter activity"/>
    <property type="evidence" value="ECO:0007669"/>
    <property type="project" value="InterPro"/>
</dbReference>
<dbReference type="FunFam" id="3.40.50.300:FF:000854">
    <property type="entry name" value="Multidrug ABC transporter ATP-binding protein"/>
    <property type="match status" value="1"/>
</dbReference>
<accession>A0A366LVA5</accession>
<evidence type="ECO:0000256" key="3">
    <source>
        <dbReference type="ARBA" id="ARBA00022475"/>
    </source>
</evidence>
<gene>
    <name evidence="12" type="ORF">DP939_22940</name>
</gene>
<evidence type="ECO:0000313" key="12">
    <source>
        <dbReference type="EMBL" id="RBQ17885.1"/>
    </source>
</evidence>
<dbReference type="InterPro" id="IPR011527">
    <property type="entry name" value="ABC1_TM_dom"/>
</dbReference>
<dbReference type="InterPro" id="IPR036640">
    <property type="entry name" value="ABC1_TM_sf"/>
</dbReference>
<dbReference type="GO" id="GO:0034040">
    <property type="term" value="F:ATPase-coupled lipid transmembrane transporter activity"/>
    <property type="evidence" value="ECO:0007669"/>
    <property type="project" value="TreeGrafter"/>
</dbReference>
<evidence type="ECO:0000256" key="1">
    <source>
        <dbReference type="ARBA" id="ARBA00004651"/>
    </source>
</evidence>
<evidence type="ECO:0000256" key="6">
    <source>
        <dbReference type="ARBA" id="ARBA00022840"/>
    </source>
</evidence>
<dbReference type="OrthoDB" id="9806127at2"/>
<dbReference type="PANTHER" id="PTHR24221">
    <property type="entry name" value="ATP-BINDING CASSETTE SUB-FAMILY B"/>
    <property type="match status" value="1"/>
</dbReference>
<evidence type="ECO:0000256" key="5">
    <source>
        <dbReference type="ARBA" id="ARBA00022741"/>
    </source>
</evidence>
<evidence type="ECO:0000259" key="11">
    <source>
        <dbReference type="PROSITE" id="PS50929"/>
    </source>
</evidence>
<feature type="transmembrane region" description="Helical" evidence="9">
    <location>
        <begin position="43"/>
        <end position="67"/>
    </location>
</feature>
<dbReference type="PANTHER" id="PTHR24221:SF654">
    <property type="entry name" value="ATP-BINDING CASSETTE SUB-FAMILY B MEMBER 6"/>
    <property type="match status" value="1"/>
</dbReference>
<dbReference type="InterPro" id="IPR003439">
    <property type="entry name" value="ABC_transporter-like_ATP-bd"/>
</dbReference>
<dbReference type="InterPro" id="IPR039421">
    <property type="entry name" value="Type_1_exporter"/>
</dbReference>
<evidence type="ECO:0000313" key="13">
    <source>
        <dbReference type="Proteomes" id="UP000253303"/>
    </source>
</evidence>
<evidence type="ECO:0000256" key="8">
    <source>
        <dbReference type="ARBA" id="ARBA00023136"/>
    </source>
</evidence>
<evidence type="ECO:0000256" key="2">
    <source>
        <dbReference type="ARBA" id="ARBA00022448"/>
    </source>
</evidence>
<keyword evidence="2" id="KW-0813">Transport</keyword>
<keyword evidence="6 12" id="KW-0067">ATP-binding</keyword>
<dbReference type="Gene3D" id="3.40.50.300">
    <property type="entry name" value="P-loop containing nucleotide triphosphate hydrolases"/>
    <property type="match status" value="1"/>
</dbReference>
<dbReference type="PROSITE" id="PS00211">
    <property type="entry name" value="ABC_TRANSPORTER_1"/>
    <property type="match status" value="1"/>
</dbReference>
<feature type="transmembrane region" description="Helical" evidence="9">
    <location>
        <begin position="238"/>
        <end position="261"/>
    </location>
</feature>
<dbReference type="GO" id="GO:0016887">
    <property type="term" value="F:ATP hydrolysis activity"/>
    <property type="evidence" value="ECO:0007669"/>
    <property type="project" value="InterPro"/>
</dbReference>
<dbReference type="PROSITE" id="PS50893">
    <property type="entry name" value="ABC_TRANSPORTER_2"/>
    <property type="match status" value="1"/>
</dbReference>
<evidence type="ECO:0000256" key="4">
    <source>
        <dbReference type="ARBA" id="ARBA00022692"/>
    </source>
</evidence>
<name>A0A366LVA5_9ACTN</name>
<keyword evidence="5" id="KW-0547">Nucleotide-binding</keyword>
<keyword evidence="3" id="KW-1003">Cell membrane</keyword>
<dbReference type="PROSITE" id="PS50929">
    <property type="entry name" value="ABC_TM1F"/>
    <property type="match status" value="1"/>
</dbReference>
<keyword evidence="8 9" id="KW-0472">Membrane</keyword>
<evidence type="ECO:0000256" key="7">
    <source>
        <dbReference type="ARBA" id="ARBA00022989"/>
    </source>
</evidence>
<dbReference type="GO" id="GO:0005524">
    <property type="term" value="F:ATP binding"/>
    <property type="evidence" value="ECO:0007669"/>
    <property type="project" value="UniProtKB-KW"/>
</dbReference>
<keyword evidence="7 9" id="KW-1133">Transmembrane helix</keyword>
<reference evidence="12 13" key="1">
    <citation type="submission" date="2018-06" db="EMBL/GenBank/DDBJ databases">
        <title>Sphaerisporangium craniellae sp. nov., isolated from a marine sponge in the South China Sea.</title>
        <authorList>
            <person name="Li L."/>
        </authorList>
    </citation>
    <scope>NUCLEOTIDE SEQUENCE [LARGE SCALE GENOMIC DNA]</scope>
    <source>
        <strain evidence="12 13">LHW63015</strain>
    </source>
</reference>
<dbReference type="SUPFAM" id="SSF90123">
    <property type="entry name" value="ABC transporter transmembrane region"/>
    <property type="match status" value="1"/>
</dbReference>
<keyword evidence="13" id="KW-1185">Reference proteome</keyword>
<dbReference type="SMART" id="SM00382">
    <property type="entry name" value="AAA"/>
    <property type="match status" value="1"/>
</dbReference>
<feature type="domain" description="ABC transmembrane type-1" evidence="11">
    <location>
        <begin position="17"/>
        <end position="299"/>
    </location>
</feature>
<evidence type="ECO:0000259" key="10">
    <source>
        <dbReference type="PROSITE" id="PS50893"/>
    </source>
</evidence>
<sequence length="595" mass="63787">MVPAAAIAWRSGALIVVLLLLLTVVGSIAPVGVAWLTKLVLEAILAGGQVLWLAITLMGLGLALGMIPDVGRYLRLELGRRTGMLARDRLYSAVNRLPGLARFEDPVFLDRLNLAGRFGDKTPGQVVEGGLGMLGGVLTVGGFLGAIVMISPIMATVVLLSAVPALAAEIALSRRRAAMLAQVSPAERRESFYADLMSSPGTAKEVRLFGIGAFLHGRMLAERRMGDAARRENDRRELVVQAALGVLSAAISGLGLIWAITAASGGMLTVGDVSMFIAAVVAVQGALASLVTQAAQTHHQLSMFEHFTQVESASPDLPATGPPAAMISLSTAIELRDVWFRYSSEHPWVLRGVNLTIPAGRAVGLVGRNGSGKSTLVKLLCRFYDPQRGAVLWDGTDIRLLSPAELRQRIGAVFQDFVIYDFSAAENIGVGDLPLMADRESIHRAAQRAGIHQELAGLRWGYDTLLTRAFYSNADKDDPSTGVFLSGGQAQRVALARAMLRRHRDLLILDEPSAGLDPEAEAEIHLRLAEHRRGSTSLLISHRLNAVRDADLLAVLDEGRIVEQGTHEELMQADGLYASLFTLQASGYTSRQKAV</sequence>
<feature type="transmembrane region" description="Helical" evidence="9">
    <location>
        <begin position="126"/>
        <end position="147"/>
    </location>
</feature>